<evidence type="ECO:0000313" key="2">
    <source>
        <dbReference type="Proteomes" id="UP000472372"/>
    </source>
</evidence>
<gene>
    <name evidence="1" type="ORF">PTTW11_03916</name>
</gene>
<dbReference type="InterPro" id="IPR000719">
    <property type="entry name" value="Prot_kinase_dom"/>
</dbReference>
<dbReference type="PANTHER" id="PTHR24359">
    <property type="entry name" value="SERINE/THREONINE-PROTEIN KINASE SBK1"/>
    <property type="match status" value="1"/>
</dbReference>
<protein>
    <submittedName>
        <fullName evidence="1">NEK protein kinase</fullName>
    </submittedName>
</protein>
<reference evidence="1" key="1">
    <citation type="submission" date="2021-02" db="EMBL/GenBank/DDBJ databases">
        <authorList>
            <person name="Syme A R."/>
            <person name="Syme A R."/>
            <person name="Moolhuijzen P."/>
        </authorList>
    </citation>
    <scope>NUCLEOTIDE SEQUENCE</scope>
    <source>
        <strain evidence="1">W1-1</strain>
    </source>
</reference>
<dbReference type="PROSITE" id="PS50011">
    <property type="entry name" value="PROTEIN_KINASE_DOM"/>
    <property type="match status" value="1"/>
</dbReference>
<dbReference type="InterPro" id="IPR008271">
    <property type="entry name" value="Ser/Thr_kinase_AS"/>
</dbReference>
<dbReference type="PROSITE" id="PS00108">
    <property type="entry name" value="PROTEIN_KINASE_ST"/>
    <property type="match status" value="1"/>
</dbReference>
<dbReference type="GO" id="GO:0005524">
    <property type="term" value="F:ATP binding"/>
    <property type="evidence" value="ECO:0007669"/>
    <property type="project" value="InterPro"/>
</dbReference>
<dbReference type="InterPro" id="IPR011009">
    <property type="entry name" value="Kinase-like_dom_sf"/>
</dbReference>
<dbReference type="GO" id="GO:0004674">
    <property type="term" value="F:protein serine/threonine kinase activity"/>
    <property type="evidence" value="ECO:0007669"/>
    <property type="project" value="TreeGrafter"/>
</dbReference>
<keyword evidence="1" id="KW-0418">Kinase</keyword>
<dbReference type="Pfam" id="PF00069">
    <property type="entry name" value="Pkinase"/>
    <property type="match status" value="1"/>
</dbReference>
<dbReference type="SUPFAM" id="SSF56112">
    <property type="entry name" value="Protein kinase-like (PK-like)"/>
    <property type="match status" value="1"/>
</dbReference>
<name>A0A6S6VXS9_9PLEO</name>
<dbReference type="SMART" id="SM00220">
    <property type="entry name" value="S_TKc"/>
    <property type="match status" value="1"/>
</dbReference>
<evidence type="ECO:0000313" key="1">
    <source>
        <dbReference type="EMBL" id="CAE7025464.1"/>
    </source>
</evidence>
<keyword evidence="1" id="KW-0808">Transferase</keyword>
<dbReference type="PANTHER" id="PTHR24359:SF1">
    <property type="entry name" value="INHIBITOR OF NUCLEAR FACTOR KAPPA-B KINASE EPSILON SUBUNIT HOMOLOG 1-RELATED"/>
    <property type="match status" value="1"/>
</dbReference>
<dbReference type="Gene3D" id="1.10.510.10">
    <property type="entry name" value="Transferase(Phosphotransferase) domain 1"/>
    <property type="match status" value="1"/>
</dbReference>
<dbReference type="Proteomes" id="UP000472372">
    <property type="component" value="Chromosome 3"/>
</dbReference>
<organism evidence="1 2">
    <name type="scientific">Pyrenophora teres f. teres</name>
    <dbReference type="NCBI Taxonomy" id="97479"/>
    <lineage>
        <taxon>Eukaryota</taxon>
        <taxon>Fungi</taxon>
        <taxon>Dikarya</taxon>
        <taxon>Ascomycota</taxon>
        <taxon>Pezizomycotina</taxon>
        <taxon>Dothideomycetes</taxon>
        <taxon>Pleosporomycetidae</taxon>
        <taxon>Pleosporales</taxon>
        <taxon>Pleosporineae</taxon>
        <taxon>Pleosporaceae</taxon>
        <taxon>Pyrenophora</taxon>
    </lineage>
</organism>
<sequence length="416" mass="47219">MSKLPVPKAYVTANVQKPKARESQDPLFDLRDYLRFRDTYWHICKLGAGGDGTVNLWKHRRSGAFVAVKTPNQTKNPKPCPRLIKEAKNLERLGKHPQIIEMLTYSETFKPRGPAVFLEYAPLGDMLSYQEKLLMQQAKQKKPQQMPESTICKLLSDMGLALGFVHGKGFMHTDFKPENILVCPPDGWADNNEIPVIPVFKLTDFSRMATFPLPFDAPEYYCGTPEYAPPLSEQVSVRPSGDLWSLGCTIQTFALCMIPTQSKQAFIADRQKAGKTHPALLDERAWNQPQWRRILPTVYRPLNVTKLELVQDWDVPDSLGGRSHIPYSTYLNTWYTTLWNTDEKTRITAEALVENYVPTIASDIELAEAEQLAEASFKAAKMLREHATTRSFVLKRCDTREDSLTQGLGDQIARTL</sequence>
<dbReference type="EMBL" id="HG992979">
    <property type="protein sequence ID" value="CAE7025464.1"/>
    <property type="molecule type" value="Genomic_DNA"/>
</dbReference>
<dbReference type="AlphaFoldDB" id="A0A6S6VXS9"/>
<accession>A0A6S6VXS9</accession>
<proteinExistence type="predicted"/>
<dbReference type="CDD" id="cd00180">
    <property type="entry name" value="PKc"/>
    <property type="match status" value="1"/>
</dbReference>